<keyword evidence="1" id="KW-0539">Nucleus</keyword>
<evidence type="ECO:0000256" key="2">
    <source>
        <dbReference type="SAM" id="MobiDB-lite"/>
    </source>
</evidence>
<reference evidence="4" key="1">
    <citation type="submission" date="2023-03" db="EMBL/GenBank/DDBJ databases">
        <title>Complete genome of Cladonia borealis.</title>
        <authorList>
            <person name="Park H."/>
        </authorList>
    </citation>
    <scope>NUCLEOTIDE SEQUENCE</scope>
    <source>
        <strain evidence="4">ANT050790</strain>
    </source>
</reference>
<dbReference type="SMART" id="SM00066">
    <property type="entry name" value="GAL4"/>
    <property type="match status" value="1"/>
</dbReference>
<evidence type="ECO:0000313" key="5">
    <source>
        <dbReference type="Proteomes" id="UP001166286"/>
    </source>
</evidence>
<dbReference type="AlphaFoldDB" id="A0AA39V4D4"/>
<dbReference type="PROSITE" id="PS00463">
    <property type="entry name" value="ZN2_CY6_FUNGAL_1"/>
    <property type="match status" value="1"/>
</dbReference>
<feature type="region of interest" description="Disordered" evidence="2">
    <location>
        <begin position="60"/>
        <end position="103"/>
    </location>
</feature>
<dbReference type="InterPro" id="IPR053175">
    <property type="entry name" value="DHMBA_Reg_Transcription_Factor"/>
</dbReference>
<dbReference type="SUPFAM" id="SSF57701">
    <property type="entry name" value="Zn2/Cys6 DNA-binding domain"/>
    <property type="match status" value="1"/>
</dbReference>
<dbReference type="InterPro" id="IPR036864">
    <property type="entry name" value="Zn2-C6_fun-type_DNA-bd_sf"/>
</dbReference>
<sequence length="525" mass="59584">MSRVSRGCLPCRTRKVKCDEGRPSCKRCTLRGEICSGYRDESSLIFRNENDKASRIHVRRRASADSLTRSTTSSQGAAKSGTLRGDLGRNDLSLRRGESPSSKSLYPWVKSIPQASVPSEEEQAVSQFFERYVMYPCNHGSSPGFLEQLPGLFAEVKSKGRVALRWAVRAAAYASLSNEQDDPTLGNNAIKCYGRALSALAESLADINAAPDDHILMTVVVLDLFEAIHLPDAVSKGSHAEGMAQILRLRGPDQIYGARGWSLFRLSHHRLQKEELTFRQEKQGNLAVSEVWLDSLNEELPYVRIEQDNFQIKQTCSRARDLLKSLDNLEGNAYRILDTIKEMHKLDQIATTWRQGPEWAYKIIHRSEMGRDWSQVPEFPEYVQLHHDVWIAYEWNYHRTARMIMHEHLLECLSKLHDSQSDIDPLNLDSTEQASLSIIWSLANEILSTVPQSLGDIDHRGRLTENSSRTPKARGVGAYFLLWPIKMIKALKHPTTEQKRIAQVVLERIREYTGMKSTLGERSNI</sequence>
<dbReference type="PROSITE" id="PS50048">
    <property type="entry name" value="ZN2_CY6_FUNGAL_2"/>
    <property type="match status" value="1"/>
</dbReference>
<feature type="compositionally biased region" description="Basic and acidic residues" evidence="2">
    <location>
        <begin position="86"/>
        <end position="98"/>
    </location>
</feature>
<dbReference type="PANTHER" id="PTHR38791">
    <property type="entry name" value="ZN(II)2CYS6 TRANSCRIPTION FACTOR (EUROFUNG)-RELATED-RELATED"/>
    <property type="match status" value="1"/>
</dbReference>
<protein>
    <recommendedName>
        <fullName evidence="3">Zn(2)-C6 fungal-type domain-containing protein</fullName>
    </recommendedName>
</protein>
<dbReference type="GO" id="GO:0008270">
    <property type="term" value="F:zinc ion binding"/>
    <property type="evidence" value="ECO:0007669"/>
    <property type="project" value="InterPro"/>
</dbReference>
<feature type="domain" description="Zn(2)-C6 fungal-type" evidence="3">
    <location>
        <begin position="7"/>
        <end position="36"/>
    </location>
</feature>
<dbReference type="GO" id="GO:0000981">
    <property type="term" value="F:DNA-binding transcription factor activity, RNA polymerase II-specific"/>
    <property type="evidence" value="ECO:0007669"/>
    <property type="project" value="InterPro"/>
</dbReference>
<dbReference type="InterPro" id="IPR001138">
    <property type="entry name" value="Zn2Cys6_DnaBD"/>
</dbReference>
<proteinExistence type="predicted"/>
<dbReference type="CDD" id="cd00067">
    <property type="entry name" value="GAL4"/>
    <property type="match status" value="1"/>
</dbReference>
<gene>
    <name evidence="4" type="ORF">JMJ35_001581</name>
</gene>
<dbReference type="Proteomes" id="UP001166286">
    <property type="component" value="Unassembled WGS sequence"/>
</dbReference>
<accession>A0AA39V4D4</accession>
<dbReference type="Pfam" id="PF00172">
    <property type="entry name" value="Zn_clus"/>
    <property type="match status" value="1"/>
</dbReference>
<keyword evidence="5" id="KW-1185">Reference proteome</keyword>
<name>A0AA39V4D4_9LECA</name>
<evidence type="ECO:0000256" key="1">
    <source>
        <dbReference type="ARBA" id="ARBA00023242"/>
    </source>
</evidence>
<dbReference type="PANTHER" id="PTHR38791:SF12">
    <property type="entry name" value="TRANSCRIPTION FACTOR DOMAIN-CONTAINING PROTEIN-RELATED"/>
    <property type="match status" value="1"/>
</dbReference>
<dbReference type="Gene3D" id="4.10.240.10">
    <property type="entry name" value="Zn(2)-C6 fungal-type DNA-binding domain"/>
    <property type="match status" value="1"/>
</dbReference>
<evidence type="ECO:0000313" key="4">
    <source>
        <dbReference type="EMBL" id="KAK0515547.1"/>
    </source>
</evidence>
<comment type="caution">
    <text evidence="4">The sequence shown here is derived from an EMBL/GenBank/DDBJ whole genome shotgun (WGS) entry which is preliminary data.</text>
</comment>
<evidence type="ECO:0000259" key="3">
    <source>
        <dbReference type="PROSITE" id="PS50048"/>
    </source>
</evidence>
<organism evidence="4 5">
    <name type="scientific">Cladonia borealis</name>
    <dbReference type="NCBI Taxonomy" id="184061"/>
    <lineage>
        <taxon>Eukaryota</taxon>
        <taxon>Fungi</taxon>
        <taxon>Dikarya</taxon>
        <taxon>Ascomycota</taxon>
        <taxon>Pezizomycotina</taxon>
        <taxon>Lecanoromycetes</taxon>
        <taxon>OSLEUM clade</taxon>
        <taxon>Lecanoromycetidae</taxon>
        <taxon>Lecanorales</taxon>
        <taxon>Lecanorineae</taxon>
        <taxon>Cladoniaceae</taxon>
        <taxon>Cladonia</taxon>
    </lineage>
</organism>
<feature type="compositionally biased region" description="Polar residues" evidence="2">
    <location>
        <begin position="65"/>
        <end position="77"/>
    </location>
</feature>
<dbReference type="EMBL" id="JAFEKC020000003">
    <property type="protein sequence ID" value="KAK0515547.1"/>
    <property type="molecule type" value="Genomic_DNA"/>
</dbReference>